<keyword evidence="3" id="KW-0597">Phosphoprotein</keyword>
<dbReference type="InterPro" id="IPR039420">
    <property type="entry name" value="WalR-like"/>
</dbReference>
<evidence type="ECO:0000313" key="6">
    <source>
        <dbReference type="EMBL" id="OAD23367.1"/>
    </source>
</evidence>
<dbReference type="GO" id="GO:0000976">
    <property type="term" value="F:transcription cis-regulatory region binding"/>
    <property type="evidence" value="ECO:0007669"/>
    <property type="project" value="TreeGrafter"/>
</dbReference>
<dbReference type="GO" id="GO:0000156">
    <property type="term" value="F:phosphorelay response regulator activity"/>
    <property type="evidence" value="ECO:0007669"/>
    <property type="project" value="TreeGrafter"/>
</dbReference>
<dbReference type="PANTHER" id="PTHR48111">
    <property type="entry name" value="REGULATOR OF RPOS"/>
    <property type="match status" value="1"/>
</dbReference>
<keyword evidence="2" id="KW-0238">DNA-binding</keyword>
<comment type="caution">
    <text evidence="6">The sequence shown here is derived from an EMBL/GenBank/DDBJ whole genome shotgun (WGS) entry which is preliminary data.</text>
</comment>
<feature type="domain" description="HTH LytTR-type" evidence="5">
    <location>
        <begin position="159"/>
        <end position="262"/>
    </location>
</feature>
<evidence type="ECO:0000259" key="5">
    <source>
        <dbReference type="PROSITE" id="PS50930"/>
    </source>
</evidence>
<dbReference type="Pfam" id="PF00072">
    <property type="entry name" value="Response_reg"/>
    <property type="match status" value="1"/>
</dbReference>
<keyword evidence="1" id="KW-0902">Two-component regulatory system</keyword>
<gene>
    <name evidence="6" type="ORF">THIOM_000804</name>
</gene>
<dbReference type="GO" id="GO:0032993">
    <property type="term" value="C:protein-DNA complex"/>
    <property type="evidence" value="ECO:0007669"/>
    <property type="project" value="TreeGrafter"/>
</dbReference>
<accession>A0A176S5X5</accession>
<dbReference type="PANTHER" id="PTHR48111:SF3">
    <property type="entry name" value="TRANSCRIPTIONAL REGULATORY PROTEIN BTSR"/>
    <property type="match status" value="1"/>
</dbReference>
<evidence type="ECO:0000256" key="3">
    <source>
        <dbReference type="PROSITE-ProRule" id="PRU00169"/>
    </source>
</evidence>
<dbReference type="PROSITE" id="PS50110">
    <property type="entry name" value="RESPONSE_REGULATORY"/>
    <property type="match status" value="1"/>
</dbReference>
<evidence type="ECO:0000259" key="4">
    <source>
        <dbReference type="PROSITE" id="PS50110"/>
    </source>
</evidence>
<dbReference type="Proteomes" id="UP000076962">
    <property type="component" value="Unassembled WGS sequence"/>
</dbReference>
<dbReference type="Pfam" id="PF04397">
    <property type="entry name" value="LytTR"/>
    <property type="match status" value="1"/>
</dbReference>
<evidence type="ECO:0000256" key="2">
    <source>
        <dbReference type="ARBA" id="ARBA00023125"/>
    </source>
</evidence>
<dbReference type="SMART" id="SM00850">
    <property type="entry name" value="LytTR"/>
    <property type="match status" value="1"/>
</dbReference>
<keyword evidence="7" id="KW-1185">Reference proteome</keyword>
<dbReference type="InterPro" id="IPR001789">
    <property type="entry name" value="Sig_transdc_resp-reg_receiver"/>
</dbReference>
<dbReference type="InterPro" id="IPR007492">
    <property type="entry name" value="LytTR_DNA-bd_dom"/>
</dbReference>
<dbReference type="EMBL" id="LUTY01000404">
    <property type="protein sequence ID" value="OAD23367.1"/>
    <property type="molecule type" value="Genomic_DNA"/>
</dbReference>
<dbReference type="InterPro" id="IPR011006">
    <property type="entry name" value="CheY-like_superfamily"/>
</dbReference>
<dbReference type="GO" id="GO:0006355">
    <property type="term" value="P:regulation of DNA-templated transcription"/>
    <property type="evidence" value="ECO:0007669"/>
    <property type="project" value="TreeGrafter"/>
</dbReference>
<name>A0A176S5X5_9GAMM</name>
<reference evidence="6 7" key="1">
    <citation type="submission" date="2016-05" db="EMBL/GenBank/DDBJ databases">
        <title>Single-cell genome of chain-forming Candidatus Thiomargarita nelsonii and comparison to other large sulfur-oxidizing bacteria.</title>
        <authorList>
            <person name="Winkel M."/>
            <person name="Salman V."/>
            <person name="Woyke T."/>
            <person name="Schulz-Vogt H."/>
            <person name="Richter M."/>
            <person name="Flood B."/>
            <person name="Bailey J."/>
            <person name="Amann R."/>
            <person name="Mussmann M."/>
        </authorList>
    </citation>
    <scope>NUCLEOTIDE SEQUENCE [LARGE SCALE GENOMIC DNA]</scope>
    <source>
        <strain evidence="6 7">THI036</strain>
    </source>
</reference>
<dbReference type="Gene3D" id="3.40.50.2300">
    <property type="match status" value="1"/>
</dbReference>
<evidence type="ECO:0000313" key="7">
    <source>
        <dbReference type="Proteomes" id="UP000076962"/>
    </source>
</evidence>
<dbReference type="AlphaFoldDB" id="A0A176S5X5"/>
<dbReference type="SMART" id="SM00448">
    <property type="entry name" value="REC"/>
    <property type="match status" value="1"/>
</dbReference>
<dbReference type="GO" id="GO:0005829">
    <property type="term" value="C:cytosol"/>
    <property type="evidence" value="ECO:0007669"/>
    <property type="project" value="TreeGrafter"/>
</dbReference>
<dbReference type="PROSITE" id="PS50930">
    <property type="entry name" value="HTH_LYTTR"/>
    <property type="match status" value="1"/>
</dbReference>
<proteinExistence type="predicted"/>
<sequence>MYRERLTLTALSCFFLMRMNMMKIVIADDEPLARIRLQALVEELGLGEVVAEACNGKEVLSAVHAYQPEIILLDIRMPGMDGMRTAEKLGSLHPLPAIIFTTAYDDHAVEAFERQAVDYLMKPIRKERLEQALKRAHTFVQNQSPTPPPSQVPTARTHIRYFLHGETRLVPVNQIYYFISEQKYVVLRWMEGEVLINEALKDLEQEFAGQFLRIHRSTLVAMVQLAAFFKKNGRSYIRLKDVEEPLDVSRRHLRNVKTIIKDMRLPSQ</sequence>
<organism evidence="6 7">
    <name type="scientific">Candidatus Thiomargarita nelsonii</name>
    <dbReference type="NCBI Taxonomy" id="1003181"/>
    <lineage>
        <taxon>Bacteria</taxon>
        <taxon>Pseudomonadati</taxon>
        <taxon>Pseudomonadota</taxon>
        <taxon>Gammaproteobacteria</taxon>
        <taxon>Thiotrichales</taxon>
        <taxon>Thiotrichaceae</taxon>
        <taxon>Thiomargarita</taxon>
    </lineage>
</organism>
<feature type="domain" description="Response regulatory" evidence="4">
    <location>
        <begin position="23"/>
        <end position="137"/>
    </location>
</feature>
<feature type="modified residue" description="4-aspartylphosphate" evidence="3">
    <location>
        <position position="74"/>
    </location>
</feature>
<dbReference type="Gene3D" id="2.40.50.1020">
    <property type="entry name" value="LytTr DNA-binding domain"/>
    <property type="match status" value="1"/>
</dbReference>
<evidence type="ECO:0000256" key="1">
    <source>
        <dbReference type="ARBA" id="ARBA00023012"/>
    </source>
</evidence>
<protein>
    <submittedName>
        <fullName evidence="6">Two-component system regulatory protein</fullName>
    </submittedName>
</protein>
<dbReference type="SUPFAM" id="SSF52172">
    <property type="entry name" value="CheY-like"/>
    <property type="match status" value="1"/>
</dbReference>